<keyword evidence="3" id="KW-1185">Reference proteome</keyword>
<evidence type="ECO:0000313" key="2">
    <source>
        <dbReference type="EMBL" id="KAJ8354923.1"/>
    </source>
</evidence>
<evidence type="ECO:0000313" key="3">
    <source>
        <dbReference type="Proteomes" id="UP001152622"/>
    </source>
</evidence>
<organism evidence="2 3">
    <name type="scientific">Synaphobranchus kaupii</name>
    <name type="common">Kaup's arrowtooth eel</name>
    <dbReference type="NCBI Taxonomy" id="118154"/>
    <lineage>
        <taxon>Eukaryota</taxon>
        <taxon>Metazoa</taxon>
        <taxon>Chordata</taxon>
        <taxon>Craniata</taxon>
        <taxon>Vertebrata</taxon>
        <taxon>Euteleostomi</taxon>
        <taxon>Actinopterygii</taxon>
        <taxon>Neopterygii</taxon>
        <taxon>Teleostei</taxon>
        <taxon>Anguilliformes</taxon>
        <taxon>Synaphobranchidae</taxon>
        <taxon>Synaphobranchus</taxon>
    </lineage>
</organism>
<feature type="compositionally biased region" description="Basic and acidic residues" evidence="1">
    <location>
        <begin position="61"/>
        <end position="70"/>
    </location>
</feature>
<feature type="region of interest" description="Disordered" evidence="1">
    <location>
        <begin position="34"/>
        <end position="75"/>
    </location>
</feature>
<dbReference type="AlphaFoldDB" id="A0A9Q1FBG9"/>
<comment type="caution">
    <text evidence="2">The sequence shown here is derived from an EMBL/GenBank/DDBJ whole genome shotgun (WGS) entry which is preliminary data.</text>
</comment>
<name>A0A9Q1FBG9_SYNKA</name>
<gene>
    <name evidence="2" type="ORF">SKAU_G00224900</name>
</gene>
<evidence type="ECO:0000256" key="1">
    <source>
        <dbReference type="SAM" id="MobiDB-lite"/>
    </source>
</evidence>
<proteinExistence type="predicted"/>
<sequence>MKASTGQPFLTILDVSDSVECVRMCVPFLADGQDLPQESTAGRRRLGRHVSSLSGVTEGVMEDRGGRGREGGGGQMRRWALEGVISLGQPRPLYPECSPGTGSAGAAWRQLRPRSGEINALSGLTVIRSGVERSRNSS</sequence>
<reference evidence="2" key="1">
    <citation type="journal article" date="2023" name="Science">
        <title>Genome structures resolve the early diversification of teleost fishes.</title>
        <authorList>
            <person name="Parey E."/>
            <person name="Louis A."/>
            <person name="Montfort J."/>
            <person name="Bouchez O."/>
            <person name="Roques C."/>
            <person name="Iampietro C."/>
            <person name="Lluch J."/>
            <person name="Castinel A."/>
            <person name="Donnadieu C."/>
            <person name="Desvignes T."/>
            <person name="Floi Bucao C."/>
            <person name="Jouanno E."/>
            <person name="Wen M."/>
            <person name="Mejri S."/>
            <person name="Dirks R."/>
            <person name="Jansen H."/>
            <person name="Henkel C."/>
            <person name="Chen W.J."/>
            <person name="Zahm M."/>
            <person name="Cabau C."/>
            <person name="Klopp C."/>
            <person name="Thompson A.W."/>
            <person name="Robinson-Rechavi M."/>
            <person name="Braasch I."/>
            <person name="Lecointre G."/>
            <person name="Bobe J."/>
            <person name="Postlethwait J.H."/>
            <person name="Berthelot C."/>
            <person name="Roest Crollius H."/>
            <person name="Guiguen Y."/>
        </authorList>
    </citation>
    <scope>NUCLEOTIDE SEQUENCE</scope>
    <source>
        <strain evidence="2">WJC10195</strain>
    </source>
</reference>
<dbReference type="Proteomes" id="UP001152622">
    <property type="component" value="Chromosome 7"/>
</dbReference>
<dbReference type="EMBL" id="JAINUF010000007">
    <property type="protein sequence ID" value="KAJ8354923.1"/>
    <property type="molecule type" value="Genomic_DNA"/>
</dbReference>
<protein>
    <submittedName>
        <fullName evidence="2">Uncharacterized protein</fullName>
    </submittedName>
</protein>
<accession>A0A9Q1FBG9</accession>